<dbReference type="VEuPathDB" id="FungiDB:LEMA_uP096550.1"/>
<accession>E5A3N3</accession>
<reference evidence="2" key="1">
    <citation type="journal article" date="2011" name="Nat. Commun.">
        <title>Effector diversification within compartments of the Leptosphaeria maculans genome affected by Repeat-Induced Point mutations.</title>
        <authorList>
            <person name="Rouxel T."/>
            <person name="Grandaubert J."/>
            <person name="Hane J.K."/>
            <person name="Hoede C."/>
            <person name="van de Wouw A.P."/>
            <person name="Couloux A."/>
            <person name="Dominguez V."/>
            <person name="Anthouard V."/>
            <person name="Bally P."/>
            <person name="Bourras S."/>
            <person name="Cozijnsen A.J."/>
            <person name="Ciuffetti L.M."/>
            <person name="Degrave A."/>
            <person name="Dilmaghani A."/>
            <person name="Duret L."/>
            <person name="Fudal I."/>
            <person name="Goodwin S.B."/>
            <person name="Gout L."/>
            <person name="Glaser N."/>
            <person name="Linglin J."/>
            <person name="Kema G.H.J."/>
            <person name="Lapalu N."/>
            <person name="Lawrence C.B."/>
            <person name="May K."/>
            <person name="Meyer M."/>
            <person name="Ollivier B."/>
            <person name="Poulain J."/>
            <person name="Schoch C.L."/>
            <person name="Simon A."/>
            <person name="Spatafora J.W."/>
            <person name="Stachowiak A."/>
            <person name="Turgeon B.G."/>
            <person name="Tyler B.M."/>
            <person name="Vincent D."/>
            <person name="Weissenbach J."/>
            <person name="Amselem J."/>
            <person name="Quesneville H."/>
            <person name="Oliver R.P."/>
            <person name="Wincker P."/>
            <person name="Balesdent M.-H."/>
            <person name="Howlett B.J."/>
        </authorList>
    </citation>
    <scope>NUCLEOTIDE SEQUENCE [LARGE SCALE GENOMIC DNA]</scope>
    <source>
        <strain evidence="2">JN3 / isolate v23.1.3 / race Av1-4-5-6-7-8</strain>
    </source>
</reference>
<keyword evidence="2" id="KW-1185">Reference proteome</keyword>
<organism evidence="2">
    <name type="scientific">Leptosphaeria maculans (strain JN3 / isolate v23.1.3 / race Av1-4-5-6-7-8)</name>
    <name type="common">Blackleg fungus</name>
    <name type="synonym">Phoma lingam</name>
    <dbReference type="NCBI Taxonomy" id="985895"/>
    <lineage>
        <taxon>Eukaryota</taxon>
        <taxon>Fungi</taxon>
        <taxon>Dikarya</taxon>
        <taxon>Ascomycota</taxon>
        <taxon>Pezizomycotina</taxon>
        <taxon>Dothideomycetes</taxon>
        <taxon>Pleosporomycetidae</taxon>
        <taxon>Pleosporales</taxon>
        <taxon>Pleosporineae</taxon>
        <taxon>Leptosphaeriaceae</taxon>
        <taxon>Plenodomus</taxon>
        <taxon>Plenodomus lingam/Leptosphaeria maculans species complex</taxon>
    </lineage>
</organism>
<proteinExistence type="predicted"/>
<sequence>MPSLLRKFWESREHKGLPVAVDDIVGGIGTNVISLLPCVVIGAERLDRRSIYDFRNFFRARIQIDFRHYKKYCVDSGVSMRSNQCRLGNVAAL</sequence>
<evidence type="ECO:0000313" key="2">
    <source>
        <dbReference type="Proteomes" id="UP000002668"/>
    </source>
</evidence>
<dbReference type="Proteomes" id="UP000002668">
    <property type="component" value="Genome"/>
</dbReference>
<name>E5A3N3_LEPMJ</name>
<protein>
    <submittedName>
        <fullName evidence="1">Predicted protein</fullName>
    </submittedName>
</protein>
<dbReference type="EMBL" id="FP929133">
    <property type="protein sequence ID" value="CBX98246.1"/>
    <property type="molecule type" value="Genomic_DNA"/>
</dbReference>
<evidence type="ECO:0000313" key="1">
    <source>
        <dbReference type="EMBL" id="CBX98246.1"/>
    </source>
</evidence>
<dbReference type="InParanoid" id="E5A3N3"/>
<dbReference type="HOGENOM" id="CLU_2400083_0_0_1"/>
<dbReference type="AlphaFoldDB" id="E5A3N3"/>
<gene>
    <name evidence="1" type="ORF">LEMA_uP096550.1</name>
</gene>